<sequence>MEMKVKTNQNGKKLKLKSSNSTGIRTRMASWMLRSNVQKGSSLTSYIGSDRIQKNESLAVLA</sequence>
<reference evidence="2 3" key="1">
    <citation type="submission" date="2020-02" db="EMBL/GenBank/DDBJ databases">
        <authorList>
            <person name="Ferguson B K."/>
        </authorList>
    </citation>
    <scope>NUCLEOTIDE SEQUENCE [LARGE SCALE GENOMIC DNA]</scope>
</reference>
<evidence type="ECO:0000313" key="3">
    <source>
        <dbReference type="Proteomes" id="UP000479000"/>
    </source>
</evidence>
<proteinExistence type="predicted"/>
<dbReference type="AlphaFoldDB" id="A0A6H5H6Z8"/>
<protein>
    <submittedName>
        <fullName evidence="2">Uncharacterized protein</fullName>
    </submittedName>
</protein>
<organism evidence="2 3">
    <name type="scientific">Nesidiocoris tenuis</name>
    <dbReference type="NCBI Taxonomy" id="355587"/>
    <lineage>
        <taxon>Eukaryota</taxon>
        <taxon>Metazoa</taxon>
        <taxon>Ecdysozoa</taxon>
        <taxon>Arthropoda</taxon>
        <taxon>Hexapoda</taxon>
        <taxon>Insecta</taxon>
        <taxon>Pterygota</taxon>
        <taxon>Neoptera</taxon>
        <taxon>Paraneoptera</taxon>
        <taxon>Hemiptera</taxon>
        <taxon>Heteroptera</taxon>
        <taxon>Panheteroptera</taxon>
        <taxon>Cimicomorpha</taxon>
        <taxon>Miridae</taxon>
        <taxon>Dicyphina</taxon>
        <taxon>Nesidiocoris</taxon>
    </lineage>
</organism>
<dbReference type="Proteomes" id="UP000479000">
    <property type="component" value="Unassembled WGS sequence"/>
</dbReference>
<evidence type="ECO:0000313" key="2">
    <source>
        <dbReference type="EMBL" id="CAB0011609.1"/>
    </source>
</evidence>
<name>A0A6H5H6Z8_9HEMI</name>
<evidence type="ECO:0000256" key="1">
    <source>
        <dbReference type="SAM" id="MobiDB-lite"/>
    </source>
</evidence>
<feature type="region of interest" description="Disordered" evidence="1">
    <location>
        <begin position="1"/>
        <end position="20"/>
    </location>
</feature>
<feature type="compositionally biased region" description="Polar residues" evidence="1">
    <location>
        <begin position="1"/>
        <end position="11"/>
    </location>
</feature>
<accession>A0A6H5H6Z8</accession>
<gene>
    <name evidence="2" type="ORF">NTEN_LOCUS16528</name>
</gene>
<dbReference type="EMBL" id="CADCXU010024230">
    <property type="protein sequence ID" value="CAB0011609.1"/>
    <property type="molecule type" value="Genomic_DNA"/>
</dbReference>
<keyword evidence="3" id="KW-1185">Reference proteome</keyword>